<keyword evidence="4 6" id="KW-1133">Transmembrane helix</keyword>
<dbReference type="Proteomes" id="UP000594774">
    <property type="component" value="Chromosome"/>
</dbReference>
<dbReference type="GO" id="GO:0005886">
    <property type="term" value="C:plasma membrane"/>
    <property type="evidence" value="ECO:0007669"/>
    <property type="project" value="UniProtKB-SubCell"/>
</dbReference>
<feature type="domain" description="Type II secretion system protein GspF" evidence="7">
    <location>
        <begin position="129"/>
        <end position="250"/>
    </location>
</feature>
<dbReference type="EMBL" id="CP065628">
    <property type="protein sequence ID" value="QPR31595.1"/>
    <property type="molecule type" value="Genomic_DNA"/>
</dbReference>
<evidence type="ECO:0000313" key="10">
    <source>
        <dbReference type="Proteomes" id="UP000594774"/>
    </source>
</evidence>
<evidence type="ECO:0000256" key="2">
    <source>
        <dbReference type="ARBA" id="ARBA00022475"/>
    </source>
</evidence>
<organism evidence="8 10">
    <name type="scientific">Corynebacterium amycolatum</name>
    <dbReference type="NCBI Taxonomy" id="43765"/>
    <lineage>
        <taxon>Bacteria</taxon>
        <taxon>Bacillati</taxon>
        <taxon>Actinomycetota</taxon>
        <taxon>Actinomycetes</taxon>
        <taxon>Mycobacteriales</taxon>
        <taxon>Corynebacteriaceae</taxon>
        <taxon>Corynebacterium</taxon>
    </lineage>
</organism>
<evidence type="ECO:0000313" key="9">
    <source>
        <dbReference type="EMBL" id="QQB83475.1"/>
    </source>
</evidence>
<reference evidence="10 11" key="1">
    <citation type="submission" date="2020-12" db="EMBL/GenBank/DDBJ databases">
        <title>FDA dAtabase for Regulatory Grade micrObial Sequences (FDA-ARGOS): Supporting development and validation of Infectious Disease Dx tests.</title>
        <authorList>
            <person name="Sproer C."/>
            <person name="Gronow S."/>
            <person name="Severitt S."/>
            <person name="Schroder I."/>
            <person name="Tallon L."/>
            <person name="Sadzewicz L."/>
            <person name="Zhao X."/>
            <person name="Boylan J."/>
            <person name="Ott S."/>
            <person name="Bowen H."/>
            <person name="Vavikolanu K."/>
            <person name="Mehta A."/>
            <person name="Aluvathingal J."/>
            <person name="Nadendla S."/>
            <person name="Lowell S."/>
            <person name="Myers T."/>
            <person name="Yan Y."/>
            <person name="Sichtig H."/>
        </authorList>
    </citation>
    <scope>NUCLEOTIDE SEQUENCE [LARGE SCALE GENOMIC DNA]</scope>
    <source>
        <strain evidence="8 10">FDAARGOS_938</strain>
        <strain evidence="9 11">FDAARGOS_991</strain>
    </source>
</reference>
<evidence type="ECO:0000256" key="1">
    <source>
        <dbReference type="ARBA" id="ARBA00004651"/>
    </source>
</evidence>
<protein>
    <submittedName>
        <fullName evidence="8">Type II secretion system F family protein</fullName>
    </submittedName>
</protein>
<feature type="transmembrane region" description="Helical" evidence="6">
    <location>
        <begin position="6"/>
        <end position="22"/>
    </location>
</feature>
<dbReference type="PANTHER" id="PTHR35007:SF4">
    <property type="entry name" value="CONSERVED TRANSMEMBRANE PROTEIN-RELATED"/>
    <property type="match status" value="1"/>
</dbReference>
<dbReference type="Pfam" id="PF00482">
    <property type="entry name" value="T2SSF"/>
    <property type="match status" value="1"/>
</dbReference>
<dbReference type="Proteomes" id="UP000595198">
    <property type="component" value="Chromosome"/>
</dbReference>
<evidence type="ECO:0000256" key="4">
    <source>
        <dbReference type="ARBA" id="ARBA00022989"/>
    </source>
</evidence>
<feature type="transmembrane region" description="Helical" evidence="6">
    <location>
        <begin position="43"/>
        <end position="63"/>
    </location>
</feature>
<name>A0AB37GFH5_CORAY</name>
<evidence type="ECO:0000259" key="7">
    <source>
        <dbReference type="Pfam" id="PF00482"/>
    </source>
</evidence>
<dbReference type="AlphaFoldDB" id="A0AB37GFH5"/>
<evidence type="ECO:0000313" key="11">
    <source>
        <dbReference type="Proteomes" id="UP000595198"/>
    </source>
</evidence>
<feature type="transmembrane region" description="Helical" evidence="6">
    <location>
        <begin position="75"/>
        <end position="101"/>
    </location>
</feature>
<proteinExistence type="predicted"/>
<keyword evidence="3 6" id="KW-0812">Transmembrane</keyword>
<comment type="subcellular location">
    <subcellularLocation>
        <location evidence="1">Cell membrane</location>
        <topology evidence="1">Multi-pass membrane protein</topology>
    </subcellularLocation>
</comment>
<dbReference type="InterPro" id="IPR018076">
    <property type="entry name" value="T2SS_GspF_dom"/>
</dbReference>
<feature type="transmembrane region" description="Helical" evidence="6">
    <location>
        <begin position="266"/>
        <end position="289"/>
    </location>
</feature>
<evidence type="ECO:0000256" key="6">
    <source>
        <dbReference type="SAM" id="Phobius"/>
    </source>
</evidence>
<keyword evidence="11" id="KW-1185">Reference proteome</keyword>
<keyword evidence="5 6" id="KW-0472">Membrane</keyword>
<dbReference type="EMBL" id="CP066023">
    <property type="protein sequence ID" value="QQB83475.1"/>
    <property type="molecule type" value="Genomic_DNA"/>
</dbReference>
<feature type="transmembrane region" description="Helical" evidence="6">
    <location>
        <begin position="235"/>
        <end position="254"/>
    </location>
</feature>
<evidence type="ECO:0000313" key="8">
    <source>
        <dbReference type="EMBL" id="QPR31595.1"/>
    </source>
</evidence>
<sequence>MGEGFSVTVLIGGVAAAVAIWPDSSAAVRSRALAGRAREVSRGLKWLQLMVGLGAGSTGSSAASTGSANRAAGLSILIVAGPALVLLWLAGIPGVIAGLLLGRTAGAVVRAVGTRRCERREADSAAVALETLTAQLRAGAAASRALNAAAAELRRAEDMTVLADHLAHAAHRANFADPWETEESSEQLRRIGRMWTVAQQHGLSLAGLLDCARGDLQARQAHRSQTSAALAGPRMTIAILASLPVFGLIMGQAFGASPFEFLSRGIGGIVLVIGVGLVCAGIEWAVAIIDRAEAGQ</sequence>
<gene>
    <name evidence="8" type="ORF">I6G95_03940</name>
    <name evidence="9" type="ORF">I6H48_04520</name>
</gene>
<evidence type="ECO:0000256" key="5">
    <source>
        <dbReference type="ARBA" id="ARBA00023136"/>
    </source>
</evidence>
<dbReference type="PANTHER" id="PTHR35007">
    <property type="entry name" value="INTEGRAL MEMBRANE PROTEIN-RELATED"/>
    <property type="match status" value="1"/>
</dbReference>
<keyword evidence="2" id="KW-1003">Cell membrane</keyword>
<evidence type="ECO:0000256" key="3">
    <source>
        <dbReference type="ARBA" id="ARBA00022692"/>
    </source>
</evidence>
<accession>A0AB37GFH5</accession>